<dbReference type="PATRIC" id="fig|1203606.4.peg.2988"/>
<reference evidence="1 2" key="1">
    <citation type="submission" date="2013-01" db="EMBL/GenBank/DDBJ databases">
        <title>The Genome Sequence of Butyricicoccus pullicaecorum 1.2.</title>
        <authorList>
            <consortium name="The Broad Institute Genome Sequencing Platform"/>
            <person name="Earl A."/>
            <person name="Ward D."/>
            <person name="Feldgarden M."/>
            <person name="Gevers D."/>
            <person name="Van Immerseel F."/>
            <person name="Eeckhaut V."/>
            <person name="Walker B."/>
            <person name="Young S.K."/>
            <person name="Zeng Q."/>
            <person name="Gargeya S."/>
            <person name="Fitzgerald M."/>
            <person name="Haas B."/>
            <person name="Abouelleil A."/>
            <person name="Alvarado L."/>
            <person name="Arachchi H.M."/>
            <person name="Berlin A.M."/>
            <person name="Chapman S.B."/>
            <person name="Dewar J."/>
            <person name="Goldberg J."/>
            <person name="Griggs A."/>
            <person name="Gujja S."/>
            <person name="Hansen M."/>
            <person name="Howarth C."/>
            <person name="Imamovic A."/>
            <person name="Larimer J."/>
            <person name="McCowan C."/>
            <person name="Murphy C."/>
            <person name="Neiman D."/>
            <person name="Pearson M."/>
            <person name="Priest M."/>
            <person name="Roberts A."/>
            <person name="Saif S."/>
            <person name="Shea T."/>
            <person name="Sisk P."/>
            <person name="Sykes S."/>
            <person name="Wortman J."/>
            <person name="Nusbaum C."/>
            <person name="Birren B."/>
        </authorList>
    </citation>
    <scope>NUCLEOTIDE SEQUENCE [LARGE SCALE GENOMIC DNA]</scope>
    <source>
        <strain evidence="1 2">1.2</strain>
    </source>
</reference>
<dbReference type="RefSeq" id="WP_016149115.1">
    <property type="nucleotide sequence ID" value="NZ_KB976105.1"/>
</dbReference>
<comment type="caution">
    <text evidence="1">The sequence shown here is derived from an EMBL/GenBank/DDBJ whole genome shotgun (WGS) entry which is preliminary data.</text>
</comment>
<sequence>MKRYGLYRMMLAGTAMCLLLCLTGCSTVLQELFLVRECVPNDTAQDAGPQASPGTRLSEIAANLPAAAAPEASGQEAARASYQALCSRLQENGRLAGVALLGYVNGPTEAEYANLLQRRGYLDDYAFLAGMGEDHLIRAEEGHQLYCVVPADTDVSVTVSAWMGSPIFGDETGQAGDVLYSSDSGQPLLLLCGHDMVQPNLQVRLERSDGTFCFWYPIPGKDDRIPYLGGAQSALMDFTPNTGVSVEDYDFQIAAPEILQGDWVAWDQYTDSGEPQVCRLRFYRDAAGNDRVEYCYGPPVGEVYARLDGDFVPSVTPAGWITEEMSAFYMDLIGGTAMETGLPADSAYDAPYSFVGIYEIRYYPQLDVIEIGHMFNRPLLNGRSGHWMVFERSTG</sequence>
<dbReference type="Proteomes" id="UP000013981">
    <property type="component" value="Unassembled WGS sequence"/>
</dbReference>
<accession>R8VXB9</accession>
<gene>
    <name evidence="1" type="ORF">HMPREF1526_03029</name>
</gene>
<organism evidence="1 2">
    <name type="scientific">Butyricicoccus pullicaecorum 1.2</name>
    <dbReference type="NCBI Taxonomy" id="1203606"/>
    <lineage>
        <taxon>Bacteria</taxon>
        <taxon>Bacillati</taxon>
        <taxon>Bacillota</taxon>
        <taxon>Clostridia</taxon>
        <taxon>Eubacteriales</taxon>
        <taxon>Butyricicoccaceae</taxon>
        <taxon>Butyricicoccus</taxon>
    </lineage>
</organism>
<dbReference type="EMBL" id="AQOB01000015">
    <property type="protein sequence ID" value="EOQ35562.1"/>
    <property type="molecule type" value="Genomic_DNA"/>
</dbReference>
<evidence type="ECO:0000313" key="1">
    <source>
        <dbReference type="EMBL" id="EOQ35562.1"/>
    </source>
</evidence>
<name>R8VXB9_9FIRM</name>
<protein>
    <submittedName>
        <fullName evidence="1">Uncharacterized protein</fullName>
    </submittedName>
</protein>
<dbReference type="HOGENOM" id="CLU_697713_0_0_9"/>
<evidence type="ECO:0000313" key="2">
    <source>
        <dbReference type="Proteomes" id="UP000013981"/>
    </source>
</evidence>
<keyword evidence="2" id="KW-1185">Reference proteome</keyword>
<dbReference type="AlphaFoldDB" id="R8VXB9"/>
<proteinExistence type="predicted"/>